<evidence type="ECO:0000256" key="15">
    <source>
        <dbReference type="ARBA" id="ARBA00064709"/>
    </source>
</evidence>
<dbReference type="GO" id="GO:0005829">
    <property type="term" value="C:cytosol"/>
    <property type="evidence" value="ECO:0007669"/>
    <property type="project" value="UniProtKB-SubCell"/>
</dbReference>
<reference evidence="21 22" key="1">
    <citation type="journal article" date="2024" name="Nat. Commun.">
        <title>Phylogenomics reveals the evolutionary origins of lichenization in chlorophyte algae.</title>
        <authorList>
            <person name="Puginier C."/>
            <person name="Libourel C."/>
            <person name="Otte J."/>
            <person name="Skaloud P."/>
            <person name="Haon M."/>
            <person name="Grisel S."/>
            <person name="Petersen M."/>
            <person name="Berrin J.G."/>
            <person name="Delaux P.M."/>
            <person name="Dal Grande F."/>
            <person name="Keller J."/>
        </authorList>
    </citation>
    <scope>NUCLEOTIDE SEQUENCE [LARGE SCALE GENOMIC DNA]</scope>
    <source>
        <strain evidence="21 22">SAG 2523</strain>
    </source>
</reference>
<dbReference type="InterPro" id="IPR029069">
    <property type="entry name" value="HotDog_dom_sf"/>
</dbReference>
<dbReference type="EMBL" id="JALJOV010001620">
    <property type="protein sequence ID" value="KAK9845555.1"/>
    <property type="molecule type" value="Genomic_DNA"/>
</dbReference>
<comment type="function">
    <text evidence="14">Catalyzes the hydrolysis of acyl-CoAs into free fatty acids and coenzyme A (CoASH), regulating their respective intracellular levels. Has acyl-CoA thioesterase activity towards medium (C12) and long-chain (C18) fatty acyl-CoA substrates. Can also hydrolyze 3-hydroxyphenylacetyl-CoA and 3,4-dihydroxyphenylacetyl-CoA (in vitro). May play a role in controlling adaptive thermogenesis.</text>
</comment>
<dbReference type="CDD" id="cd03443">
    <property type="entry name" value="PaaI_thioesterase"/>
    <property type="match status" value="1"/>
</dbReference>
<keyword evidence="8" id="KW-0007">Acetylation</keyword>
<keyword evidence="6" id="KW-0963">Cytoplasm</keyword>
<keyword evidence="7" id="KW-0378">Hydrolase</keyword>
<organism evidence="21 22">
    <name type="scientific">Apatococcus fuscideae</name>
    <dbReference type="NCBI Taxonomy" id="2026836"/>
    <lineage>
        <taxon>Eukaryota</taxon>
        <taxon>Viridiplantae</taxon>
        <taxon>Chlorophyta</taxon>
        <taxon>core chlorophytes</taxon>
        <taxon>Trebouxiophyceae</taxon>
        <taxon>Chlorellales</taxon>
        <taxon>Chlorellaceae</taxon>
        <taxon>Apatococcus</taxon>
    </lineage>
</organism>
<dbReference type="NCBIfam" id="TIGR00369">
    <property type="entry name" value="unchar_dom_1"/>
    <property type="match status" value="1"/>
</dbReference>
<dbReference type="InterPro" id="IPR006683">
    <property type="entry name" value="Thioestr_dom"/>
</dbReference>
<evidence type="ECO:0000256" key="9">
    <source>
        <dbReference type="ARBA" id="ARBA00023098"/>
    </source>
</evidence>
<name>A0AAW1SI94_9CHLO</name>
<evidence type="ECO:0000313" key="22">
    <source>
        <dbReference type="Proteomes" id="UP001485043"/>
    </source>
</evidence>
<dbReference type="AlphaFoldDB" id="A0AAW1SI94"/>
<comment type="subcellular location">
    <subcellularLocation>
        <location evidence="3">Cytoplasm</location>
        <location evidence="3">Cytoskeleton</location>
        <location evidence="3">Spindle</location>
    </subcellularLocation>
    <subcellularLocation>
        <location evidence="4">Cytoplasm</location>
        <location evidence="4">Cytosol</location>
    </subcellularLocation>
    <subcellularLocation>
        <location evidence="2">Mitochondrion</location>
    </subcellularLocation>
    <subcellularLocation>
        <location evidence="1">Nucleus</location>
    </subcellularLocation>
</comment>
<evidence type="ECO:0000256" key="3">
    <source>
        <dbReference type="ARBA" id="ARBA00004186"/>
    </source>
</evidence>
<comment type="similarity">
    <text evidence="5">Belongs to the thioesterase PaaI family.</text>
</comment>
<evidence type="ECO:0000256" key="12">
    <source>
        <dbReference type="ARBA" id="ARBA00023242"/>
    </source>
</evidence>
<feature type="region of interest" description="Disordered" evidence="19">
    <location>
        <begin position="148"/>
        <end position="167"/>
    </location>
</feature>
<evidence type="ECO:0000256" key="10">
    <source>
        <dbReference type="ARBA" id="ARBA00023128"/>
    </source>
</evidence>
<evidence type="ECO:0000259" key="20">
    <source>
        <dbReference type="Pfam" id="PF03061"/>
    </source>
</evidence>
<evidence type="ECO:0000256" key="18">
    <source>
        <dbReference type="ARBA" id="ARBA00083956"/>
    </source>
</evidence>
<evidence type="ECO:0000256" key="17">
    <source>
        <dbReference type="ARBA" id="ARBA00081533"/>
    </source>
</evidence>
<dbReference type="Gene3D" id="3.10.129.10">
    <property type="entry name" value="Hotdog Thioesterase"/>
    <property type="match status" value="1"/>
</dbReference>
<evidence type="ECO:0000256" key="8">
    <source>
        <dbReference type="ARBA" id="ARBA00022990"/>
    </source>
</evidence>
<evidence type="ECO:0000313" key="21">
    <source>
        <dbReference type="EMBL" id="KAK9845555.1"/>
    </source>
</evidence>
<dbReference type="GO" id="GO:0005634">
    <property type="term" value="C:nucleus"/>
    <property type="evidence" value="ECO:0007669"/>
    <property type="project" value="UniProtKB-SubCell"/>
</dbReference>
<dbReference type="GO" id="GO:0047617">
    <property type="term" value="F:fatty acyl-CoA hydrolase activity"/>
    <property type="evidence" value="ECO:0007669"/>
    <property type="project" value="InterPro"/>
</dbReference>
<feature type="domain" description="Thioesterase" evidence="20">
    <location>
        <begin position="62"/>
        <end position="138"/>
    </location>
</feature>
<evidence type="ECO:0000256" key="13">
    <source>
        <dbReference type="ARBA" id="ARBA00052976"/>
    </source>
</evidence>
<proteinExistence type="inferred from homology"/>
<dbReference type="Proteomes" id="UP001485043">
    <property type="component" value="Unassembled WGS sequence"/>
</dbReference>
<dbReference type="SUPFAM" id="SSF54637">
    <property type="entry name" value="Thioesterase/thiol ester dehydrase-isomerase"/>
    <property type="match status" value="1"/>
</dbReference>
<evidence type="ECO:0000256" key="6">
    <source>
        <dbReference type="ARBA" id="ARBA00022490"/>
    </source>
</evidence>
<comment type="catalytic activity">
    <reaction evidence="13">
        <text>a fatty acyl-CoA + H2O = a fatty acid + CoA + H(+)</text>
        <dbReference type="Rhea" id="RHEA:16781"/>
        <dbReference type="ChEBI" id="CHEBI:15377"/>
        <dbReference type="ChEBI" id="CHEBI:15378"/>
        <dbReference type="ChEBI" id="CHEBI:28868"/>
        <dbReference type="ChEBI" id="CHEBI:57287"/>
        <dbReference type="ChEBI" id="CHEBI:77636"/>
    </reaction>
    <physiologicalReaction direction="left-to-right" evidence="13">
        <dbReference type="Rhea" id="RHEA:16782"/>
    </physiologicalReaction>
</comment>
<comment type="subunit">
    <text evidence="15">Homotetramer. Interacts with PCTP.</text>
</comment>
<evidence type="ECO:0000256" key="11">
    <source>
        <dbReference type="ARBA" id="ARBA00023212"/>
    </source>
</evidence>
<keyword evidence="10" id="KW-0496">Mitochondrion</keyword>
<evidence type="ECO:0000256" key="1">
    <source>
        <dbReference type="ARBA" id="ARBA00004123"/>
    </source>
</evidence>
<evidence type="ECO:0000256" key="14">
    <source>
        <dbReference type="ARBA" id="ARBA00058205"/>
    </source>
</evidence>
<evidence type="ECO:0000256" key="7">
    <source>
        <dbReference type="ARBA" id="ARBA00022801"/>
    </source>
</evidence>
<dbReference type="InterPro" id="IPR039298">
    <property type="entry name" value="ACOT13"/>
</dbReference>
<sequence>MPELEHAGRFLNSLVRKAQENFDPGSTQLFDTTALYGLHSLEVSDGRVVCKLPVVPRNMNRFGTLHGGCMATLVDTVGSAALRTKLDNTGVSLHIATTYMSPMPGGQDVTITATVAKVGKTVATVNVDLHRPDGTLVAQGSHIKFLHPHAPPDQLKLSESQHPRSKL</sequence>
<dbReference type="Pfam" id="PF03061">
    <property type="entry name" value="4HBT"/>
    <property type="match status" value="1"/>
</dbReference>
<dbReference type="FunFam" id="3.10.129.10:FF:000021">
    <property type="entry name" value="Acyl-coenzyme A thioesterase 13"/>
    <property type="match status" value="1"/>
</dbReference>
<evidence type="ECO:0000256" key="19">
    <source>
        <dbReference type="SAM" id="MobiDB-lite"/>
    </source>
</evidence>
<evidence type="ECO:0000256" key="4">
    <source>
        <dbReference type="ARBA" id="ARBA00004514"/>
    </source>
</evidence>
<keyword evidence="22" id="KW-1185">Reference proteome</keyword>
<evidence type="ECO:0000256" key="16">
    <source>
        <dbReference type="ARBA" id="ARBA00067273"/>
    </source>
</evidence>
<keyword evidence="9" id="KW-0443">Lipid metabolism</keyword>
<accession>A0AAW1SI94</accession>
<dbReference type="PANTHER" id="PTHR21660:SF1">
    <property type="entry name" value="ACYL-COENZYME A THIOESTERASE 13"/>
    <property type="match status" value="1"/>
</dbReference>
<keyword evidence="11" id="KW-0206">Cytoskeleton</keyword>
<dbReference type="PANTHER" id="PTHR21660">
    <property type="entry name" value="THIOESTERASE SUPERFAMILY MEMBER-RELATED"/>
    <property type="match status" value="1"/>
</dbReference>
<gene>
    <name evidence="21" type="ORF">WJX84_003688</name>
</gene>
<dbReference type="GO" id="GO:0006629">
    <property type="term" value="P:lipid metabolic process"/>
    <property type="evidence" value="ECO:0007669"/>
    <property type="project" value="UniProtKB-KW"/>
</dbReference>
<dbReference type="GO" id="GO:0005819">
    <property type="term" value="C:spindle"/>
    <property type="evidence" value="ECO:0007669"/>
    <property type="project" value="UniProtKB-SubCell"/>
</dbReference>
<dbReference type="GO" id="GO:0005739">
    <property type="term" value="C:mitochondrion"/>
    <property type="evidence" value="ECO:0007669"/>
    <property type="project" value="UniProtKB-SubCell"/>
</dbReference>
<comment type="caution">
    <text evidence="21">The sequence shown here is derived from an EMBL/GenBank/DDBJ whole genome shotgun (WGS) entry which is preliminary data.</text>
</comment>
<protein>
    <recommendedName>
        <fullName evidence="16">Acyl-coenzyme A thioesterase 13</fullName>
    </recommendedName>
    <alternativeName>
        <fullName evidence="17">Hotdog-fold thioesterase superfamily member 2</fullName>
    </alternativeName>
    <alternativeName>
        <fullName evidence="18">Thioesterase superfamily member 2</fullName>
    </alternativeName>
</protein>
<evidence type="ECO:0000256" key="5">
    <source>
        <dbReference type="ARBA" id="ARBA00008324"/>
    </source>
</evidence>
<evidence type="ECO:0000256" key="2">
    <source>
        <dbReference type="ARBA" id="ARBA00004173"/>
    </source>
</evidence>
<dbReference type="InterPro" id="IPR003736">
    <property type="entry name" value="PAAI_dom"/>
</dbReference>
<keyword evidence="12" id="KW-0539">Nucleus</keyword>